<dbReference type="RefSeq" id="WP_139601032.1">
    <property type="nucleotide sequence ID" value="NZ_VDCQ01000005.1"/>
</dbReference>
<gene>
    <name evidence="1" type="ORF">FE784_05005</name>
</gene>
<dbReference type="Gene3D" id="3.40.960.10">
    <property type="entry name" value="VSR Endonuclease"/>
    <property type="match status" value="1"/>
</dbReference>
<dbReference type="OrthoDB" id="2677830at2"/>
<organism evidence="1 2">
    <name type="scientific">Paenibacillus hemerocallicola</name>
    <dbReference type="NCBI Taxonomy" id="1172614"/>
    <lineage>
        <taxon>Bacteria</taxon>
        <taxon>Bacillati</taxon>
        <taxon>Bacillota</taxon>
        <taxon>Bacilli</taxon>
        <taxon>Bacillales</taxon>
        <taxon>Paenibacillaceae</taxon>
        <taxon>Paenibacillus</taxon>
    </lineage>
</organism>
<dbReference type="EMBL" id="VDCQ01000005">
    <property type="protein sequence ID" value="TNJ67318.1"/>
    <property type="molecule type" value="Genomic_DNA"/>
</dbReference>
<keyword evidence="2" id="KW-1185">Reference proteome</keyword>
<dbReference type="GO" id="GO:0003677">
    <property type="term" value="F:DNA binding"/>
    <property type="evidence" value="ECO:0007669"/>
    <property type="project" value="UniProtKB-KW"/>
</dbReference>
<proteinExistence type="predicted"/>
<dbReference type="AlphaFoldDB" id="A0A5C4TE68"/>
<evidence type="ECO:0000313" key="2">
    <source>
        <dbReference type="Proteomes" id="UP000307943"/>
    </source>
</evidence>
<accession>A0A5C4TE68</accession>
<keyword evidence="1" id="KW-0238">DNA-binding</keyword>
<name>A0A5C4TE68_9BACL</name>
<sequence length="221" mass="25901">MVSGSAYEIWTREHAGNRKGERLRRLKEGHGHAEKLFAESVWWPAFTSYDRLHPEYEVSDFKDGSRYLDFAYIREGAKVCIEIDGYGPHRRDADRRQFSDELTRQNHLVIDGWIVIRFTYDDVKERPRHCQQLLQQLFGKLFGDRNRTGENLSILEKEAIRLAYRQNGKVAPGELFHYLGIGRTKGSRLIADLIDKKWFIPASGNRRICLYRLNGDRPLTF</sequence>
<evidence type="ECO:0000313" key="1">
    <source>
        <dbReference type="EMBL" id="TNJ67318.1"/>
    </source>
</evidence>
<comment type="caution">
    <text evidence="1">The sequence shown here is derived from an EMBL/GenBank/DDBJ whole genome shotgun (WGS) entry which is preliminary data.</text>
</comment>
<protein>
    <submittedName>
        <fullName evidence="1">DNA-binding response regulator</fullName>
    </submittedName>
</protein>
<dbReference type="Proteomes" id="UP000307943">
    <property type="component" value="Unassembled WGS sequence"/>
</dbReference>
<reference evidence="1 2" key="1">
    <citation type="submission" date="2019-05" db="EMBL/GenBank/DDBJ databases">
        <title>We sequenced the genome of Paenibacillus hemerocallicola KCTC 33185 for further insight into its adaptation and study the phylogeny of Paenibacillus.</title>
        <authorList>
            <person name="Narsing Rao M.P."/>
        </authorList>
    </citation>
    <scope>NUCLEOTIDE SEQUENCE [LARGE SCALE GENOMIC DNA]</scope>
    <source>
        <strain evidence="1 2">KCTC 33185</strain>
    </source>
</reference>